<feature type="transmembrane region" description="Helical" evidence="1">
    <location>
        <begin position="22"/>
        <end position="40"/>
    </location>
</feature>
<keyword evidence="1" id="KW-0472">Membrane</keyword>
<dbReference type="InterPro" id="IPR025098">
    <property type="entry name" value="DUF4013"/>
</dbReference>
<accession>A0A8T3VBF1</accession>
<name>A0A8T3VBF1_9EURY</name>
<proteinExistence type="predicted"/>
<dbReference type="EMBL" id="SUTE01000037">
    <property type="protein sequence ID" value="MBE6505047.1"/>
    <property type="molecule type" value="Genomic_DNA"/>
</dbReference>
<dbReference type="AlphaFoldDB" id="A0A8T3VBF1"/>
<feature type="transmembrane region" description="Helical" evidence="1">
    <location>
        <begin position="120"/>
        <end position="142"/>
    </location>
</feature>
<reference evidence="2" key="1">
    <citation type="submission" date="2019-04" db="EMBL/GenBank/DDBJ databases">
        <title>Evolution of Biomass-Degrading Anaerobic Consortia Revealed by Metagenomics.</title>
        <authorList>
            <person name="Peng X."/>
        </authorList>
    </citation>
    <scope>NUCLEOTIDE SEQUENCE</scope>
    <source>
        <strain evidence="2">SIG12</strain>
    </source>
</reference>
<feature type="transmembrane region" description="Helical" evidence="1">
    <location>
        <begin position="234"/>
        <end position="257"/>
    </location>
</feature>
<dbReference type="Pfam" id="PF13197">
    <property type="entry name" value="DUF4013"/>
    <property type="match status" value="1"/>
</dbReference>
<dbReference type="RefSeq" id="WP_303736688.1">
    <property type="nucleotide sequence ID" value="NZ_SUTE01000037.1"/>
</dbReference>
<comment type="caution">
    <text evidence="2">The sequence shown here is derived from an EMBL/GenBank/DDBJ whole genome shotgun (WGS) entry which is preliminary data.</text>
</comment>
<evidence type="ECO:0000313" key="3">
    <source>
        <dbReference type="Proteomes" id="UP000762703"/>
    </source>
</evidence>
<gene>
    <name evidence="2" type="ORF">E7Z73_04780</name>
</gene>
<dbReference type="Proteomes" id="UP000762703">
    <property type="component" value="Unassembled WGS sequence"/>
</dbReference>
<feature type="transmembrane region" description="Helical" evidence="1">
    <location>
        <begin position="198"/>
        <end position="228"/>
    </location>
</feature>
<evidence type="ECO:0000313" key="2">
    <source>
        <dbReference type="EMBL" id="MBE6505047.1"/>
    </source>
</evidence>
<feature type="transmembrane region" description="Helical" evidence="1">
    <location>
        <begin position="148"/>
        <end position="169"/>
    </location>
</feature>
<evidence type="ECO:0000256" key="1">
    <source>
        <dbReference type="SAM" id="Phobius"/>
    </source>
</evidence>
<sequence>MASITDCVSEGLKYPLNDVKKLLILGVFFTISNIILFGIFEENLHVFRVLALVKGTLSFRFSQIPPNDIYIIAALTVISFIISLIILGYQYIVIKFSIDANNNLPEFGDIANLLVNGLKYFAVSLIYNIIPTIVLIAGVELIQDVDYIMSIISFILFLICNFLLIMALANMIDSNEFKKAFDLKEITDKISKLGWVKYIGIILFTIIIYGIIMLALGIILMFISMFIAVAINQAMIIASILLIINGLFIMPYISVFFNKVYGSIYREAIKNA</sequence>
<organism evidence="2 3">
    <name type="scientific">Methanobrevibacter millerae</name>
    <dbReference type="NCBI Taxonomy" id="230361"/>
    <lineage>
        <taxon>Archaea</taxon>
        <taxon>Methanobacteriati</taxon>
        <taxon>Methanobacteriota</taxon>
        <taxon>Methanomada group</taxon>
        <taxon>Methanobacteria</taxon>
        <taxon>Methanobacteriales</taxon>
        <taxon>Methanobacteriaceae</taxon>
        <taxon>Methanobrevibacter</taxon>
    </lineage>
</organism>
<keyword evidence="1" id="KW-0812">Transmembrane</keyword>
<keyword evidence="1" id="KW-1133">Transmembrane helix</keyword>
<feature type="transmembrane region" description="Helical" evidence="1">
    <location>
        <begin position="69"/>
        <end position="89"/>
    </location>
</feature>
<protein>
    <submittedName>
        <fullName evidence="2">DUF4013 domain-containing protein</fullName>
    </submittedName>
</protein>